<dbReference type="Proteomes" id="UP001428774">
    <property type="component" value="Unassembled WGS sequence"/>
</dbReference>
<evidence type="ECO:0008006" key="4">
    <source>
        <dbReference type="Google" id="ProtNLM"/>
    </source>
</evidence>
<comment type="caution">
    <text evidence="2">The sequence shown here is derived from an EMBL/GenBank/DDBJ whole genome shotgun (WGS) entry which is preliminary data.</text>
</comment>
<organism evidence="2 3">
    <name type="scientific">Ponticoccus litoralis</name>
    <dbReference type="NCBI Taxonomy" id="422297"/>
    <lineage>
        <taxon>Bacteria</taxon>
        <taxon>Pseudomonadati</taxon>
        <taxon>Pseudomonadota</taxon>
        <taxon>Alphaproteobacteria</taxon>
        <taxon>Rhodobacterales</taxon>
        <taxon>Roseobacteraceae</taxon>
        <taxon>Ponticoccus</taxon>
    </lineage>
</organism>
<keyword evidence="3" id="KW-1185">Reference proteome</keyword>
<protein>
    <recommendedName>
        <fullName evidence="4">YrhK domain-containing protein</fullName>
    </recommendedName>
</protein>
<reference evidence="2 3" key="1">
    <citation type="submission" date="2024-05" db="EMBL/GenBank/DDBJ databases">
        <title>Genome sequence of Ponticoccus litoralis KCCM 90028.</title>
        <authorList>
            <person name="Kim J.M."/>
            <person name="Lee J.K."/>
            <person name="Choi B.J."/>
            <person name="Bayburt H."/>
            <person name="Baek J.H."/>
            <person name="Jeon C.O."/>
        </authorList>
    </citation>
    <scope>NUCLEOTIDE SEQUENCE [LARGE SCALE GENOMIC DNA]</scope>
    <source>
        <strain evidence="2 3">KCCM 90028</strain>
    </source>
</reference>
<accession>A0AAW9SRF4</accession>
<keyword evidence="1" id="KW-0472">Membrane</keyword>
<feature type="transmembrane region" description="Helical" evidence="1">
    <location>
        <begin position="21"/>
        <end position="39"/>
    </location>
</feature>
<evidence type="ECO:0000313" key="3">
    <source>
        <dbReference type="Proteomes" id="UP001428774"/>
    </source>
</evidence>
<name>A0AAW9SRF4_9RHOB</name>
<proteinExistence type="predicted"/>
<keyword evidence="1" id="KW-0812">Transmembrane</keyword>
<sequence length="77" mass="8426">MAPRLRDTLMVHNERVKLLAGFANAVALGLIGFAILRPLTENSLHVNSLTIGWGLAGLALHGLSHYILGMLRKERPE</sequence>
<evidence type="ECO:0000256" key="1">
    <source>
        <dbReference type="SAM" id="Phobius"/>
    </source>
</evidence>
<keyword evidence="1" id="KW-1133">Transmembrane helix</keyword>
<dbReference type="EMBL" id="JBDNCH010000002">
    <property type="protein sequence ID" value="MEN9062297.1"/>
    <property type="molecule type" value="Genomic_DNA"/>
</dbReference>
<dbReference type="AlphaFoldDB" id="A0AAW9SRF4"/>
<dbReference type="RefSeq" id="WP_347167285.1">
    <property type="nucleotide sequence ID" value="NZ_JBDNCH010000002.1"/>
</dbReference>
<evidence type="ECO:0000313" key="2">
    <source>
        <dbReference type="EMBL" id="MEN9062297.1"/>
    </source>
</evidence>
<feature type="transmembrane region" description="Helical" evidence="1">
    <location>
        <begin position="51"/>
        <end position="71"/>
    </location>
</feature>
<gene>
    <name evidence="2" type="ORF">ABFB10_16165</name>
</gene>